<dbReference type="AlphaFoldDB" id="A0AAJ6QT39"/>
<sequence length="437" mass="50782">MPVFRKGEVILFSRPYAFALYESFVDSTCSFCFRTQGDGHDFAPIECHSCKVYKYCSDECLRLDQMDHWLECQVAKRKLREFPSIEARMIYRACLRYMREKQTQQESAEYIFGHKRSIHAYLDHVDKISTERREAFYEIVDDALDLVSSIYAPDRELMFLMLNRIAINSHDVICPKNWSMGRAIYMAGSKVNHSCEIHDRFVQQFFGRNYAIMALKTVEINSVDDLSVPYLPLMMDVHARQKHLKDNYYFDCKCSRCLYELEHPTENLCPPDYIPQLVDALEEDEQEIEFNADYFTLCKNHLGNLSSVADYDYYKHRLLYNAMYVSFALNRCPEGIYFGLRALRAALSPMDCEHILVGLFNGMMSAGWSKPLHPKFADFVSVLRIGSDYFTTVRGPGNSIARDMLKQWFKVQYHIDALKGEKIEVSMPAALKRVGAA</sequence>
<dbReference type="Gene3D" id="6.10.140.2220">
    <property type="match status" value="1"/>
</dbReference>
<proteinExistence type="predicted"/>
<reference evidence="7" key="1">
    <citation type="submission" date="2025-08" db="UniProtKB">
        <authorList>
            <consortium name="RefSeq"/>
        </authorList>
    </citation>
    <scope>IDENTIFICATION</scope>
</reference>
<dbReference type="Gene3D" id="1.10.220.160">
    <property type="match status" value="1"/>
</dbReference>
<dbReference type="PROSITE" id="PS50865">
    <property type="entry name" value="ZF_MYND_2"/>
    <property type="match status" value="1"/>
</dbReference>
<dbReference type="InterPro" id="IPR050869">
    <property type="entry name" value="H3K4_H4K5_MeTrfase"/>
</dbReference>
<dbReference type="PANTHER" id="PTHR12197">
    <property type="entry name" value="HISTONE-LYSINE N-METHYLTRANSFERASE SMYD"/>
    <property type="match status" value="1"/>
</dbReference>
<accession>A0AAJ6QT39</accession>
<keyword evidence="6" id="KW-1185">Reference proteome</keyword>
<evidence type="ECO:0000256" key="1">
    <source>
        <dbReference type="ARBA" id="ARBA00022723"/>
    </source>
</evidence>
<evidence type="ECO:0000259" key="5">
    <source>
        <dbReference type="PROSITE" id="PS50865"/>
    </source>
</evidence>
<evidence type="ECO:0000256" key="3">
    <source>
        <dbReference type="ARBA" id="ARBA00022833"/>
    </source>
</evidence>
<dbReference type="SUPFAM" id="SSF144232">
    <property type="entry name" value="HIT/MYND zinc finger-like"/>
    <property type="match status" value="1"/>
</dbReference>
<keyword evidence="3" id="KW-0862">Zinc</keyword>
<dbReference type="Gene3D" id="2.170.270.10">
    <property type="entry name" value="SET domain"/>
    <property type="match status" value="1"/>
</dbReference>
<feature type="domain" description="MYND-type" evidence="5">
    <location>
        <begin position="29"/>
        <end position="72"/>
    </location>
</feature>
<dbReference type="InterPro" id="IPR002893">
    <property type="entry name" value="Znf_MYND"/>
</dbReference>
<evidence type="ECO:0000256" key="2">
    <source>
        <dbReference type="ARBA" id="ARBA00022771"/>
    </source>
</evidence>
<protein>
    <submittedName>
        <fullName evidence="7">Histone-lysine N-methyltransferase SMYD3-like</fullName>
    </submittedName>
</protein>
<gene>
    <name evidence="7" type="primary">LOC100904855</name>
</gene>
<dbReference type="GO" id="GO:0005634">
    <property type="term" value="C:nucleus"/>
    <property type="evidence" value="ECO:0007669"/>
    <property type="project" value="TreeGrafter"/>
</dbReference>
<dbReference type="InterPro" id="IPR046341">
    <property type="entry name" value="SET_dom_sf"/>
</dbReference>
<keyword evidence="2 4" id="KW-0863">Zinc-finger</keyword>
<dbReference type="GO" id="GO:0008270">
    <property type="term" value="F:zinc ion binding"/>
    <property type="evidence" value="ECO:0007669"/>
    <property type="project" value="UniProtKB-KW"/>
</dbReference>
<evidence type="ECO:0000313" key="6">
    <source>
        <dbReference type="Proteomes" id="UP000694867"/>
    </source>
</evidence>
<dbReference type="Proteomes" id="UP000694867">
    <property type="component" value="Unplaced"/>
</dbReference>
<dbReference type="PANTHER" id="PTHR12197:SF251">
    <property type="entry name" value="EG:BACR7C10.4 PROTEIN"/>
    <property type="match status" value="1"/>
</dbReference>
<organism evidence="6 7">
    <name type="scientific">Galendromus occidentalis</name>
    <name type="common">western predatory mite</name>
    <dbReference type="NCBI Taxonomy" id="34638"/>
    <lineage>
        <taxon>Eukaryota</taxon>
        <taxon>Metazoa</taxon>
        <taxon>Ecdysozoa</taxon>
        <taxon>Arthropoda</taxon>
        <taxon>Chelicerata</taxon>
        <taxon>Arachnida</taxon>
        <taxon>Acari</taxon>
        <taxon>Parasitiformes</taxon>
        <taxon>Mesostigmata</taxon>
        <taxon>Gamasina</taxon>
        <taxon>Phytoseioidea</taxon>
        <taxon>Phytoseiidae</taxon>
        <taxon>Typhlodrominae</taxon>
        <taxon>Galendromus</taxon>
    </lineage>
</organism>
<dbReference type="GeneID" id="100904855"/>
<dbReference type="KEGG" id="goe:100904855"/>
<name>A0AAJ6QT39_9ACAR</name>
<evidence type="ECO:0000313" key="7">
    <source>
        <dbReference type="RefSeq" id="XP_003743030.1"/>
    </source>
</evidence>
<evidence type="ECO:0000256" key="4">
    <source>
        <dbReference type="PROSITE-ProRule" id="PRU00134"/>
    </source>
</evidence>
<dbReference type="RefSeq" id="XP_003743030.1">
    <property type="nucleotide sequence ID" value="XM_003742982.1"/>
</dbReference>
<keyword evidence="1" id="KW-0479">Metal-binding</keyword>
<dbReference type="PROSITE" id="PS01360">
    <property type="entry name" value="ZF_MYND_1"/>
    <property type="match status" value="1"/>
</dbReference>